<evidence type="ECO:0000256" key="1">
    <source>
        <dbReference type="ARBA" id="ARBA00008894"/>
    </source>
</evidence>
<evidence type="ECO:0000313" key="9">
    <source>
        <dbReference type="EMBL" id="PIN07614.1"/>
    </source>
</evidence>
<dbReference type="PANTHER" id="PTHR23155">
    <property type="entry name" value="DISEASE RESISTANCE PROTEIN RP"/>
    <property type="match status" value="1"/>
</dbReference>
<dbReference type="AlphaFoldDB" id="A0A2G9GQN6"/>
<dbReference type="SUPFAM" id="SSF52540">
    <property type="entry name" value="P-loop containing nucleoside triphosphate hydrolases"/>
    <property type="match status" value="1"/>
</dbReference>
<feature type="domain" description="Disease resistance N-terminal" evidence="8">
    <location>
        <begin position="6"/>
        <end position="84"/>
    </location>
</feature>
<evidence type="ECO:0000256" key="2">
    <source>
        <dbReference type="ARBA" id="ARBA00022614"/>
    </source>
</evidence>
<comment type="similarity">
    <text evidence="1">Belongs to the disease resistance NB-LRR family.</text>
</comment>
<evidence type="ECO:0000259" key="8">
    <source>
        <dbReference type="Pfam" id="PF18052"/>
    </source>
</evidence>
<evidence type="ECO:0000259" key="7">
    <source>
        <dbReference type="Pfam" id="PF00931"/>
    </source>
</evidence>
<evidence type="ECO:0008006" key="11">
    <source>
        <dbReference type="Google" id="ProtNLM"/>
    </source>
</evidence>
<dbReference type="InterPro" id="IPR044974">
    <property type="entry name" value="Disease_R_plants"/>
</dbReference>
<dbReference type="Gene3D" id="1.20.5.4130">
    <property type="match status" value="1"/>
</dbReference>
<dbReference type="Pfam" id="PF18052">
    <property type="entry name" value="Rx_N"/>
    <property type="match status" value="1"/>
</dbReference>
<evidence type="ECO:0000256" key="4">
    <source>
        <dbReference type="ARBA" id="ARBA00022741"/>
    </source>
</evidence>
<keyword evidence="10" id="KW-1185">Reference proteome</keyword>
<dbReference type="InterPro" id="IPR038005">
    <property type="entry name" value="RX-like_CC"/>
</dbReference>
<evidence type="ECO:0000256" key="6">
    <source>
        <dbReference type="ARBA" id="ARBA00022840"/>
    </source>
</evidence>
<dbReference type="Gene3D" id="3.40.50.300">
    <property type="entry name" value="P-loop containing nucleotide triphosphate hydrolases"/>
    <property type="match status" value="1"/>
</dbReference>
<keyword evidence="6" id="KW-0067">ATP-binding</keyword>
<dbReference type="InterPro" id="IPR002182">
    <property type="entry name" value="NB-ARC"/>
</dbReference>
<dbReference type="PANTHER" id="PTHR23155:SF1238">
    <property type="entry name" value="TOMV SUSCEPTIBLE PROTEIN TM-2"/>
    <property type="match status" value="1"/>
</dbReference>
<dbReference type="OrthoDB" id="1303165at2759"/>
<dbReference type="Pfam" id="PF00931">
    <property type="entry name" value="NB-ARC"/>
    <property type="match status" value="1"/>
</dbReference>
<gene>
    <name evidence="9" type="ORF">CDL12_19813</name>
</gene>
<keyword evidence="3" id="KW-0677">Repeat</keyword>
<organism evidence="9 10">
    <name type="scientific">Handroanthus impetiginosus</name>
    <dbReference type="NCBI Taxonomy" id="429701"/>
    <lineage>
        <taxon>Eukaryota</taxon>
        <taxon>Viridiplantae</taxon>
        <taxon>Streptophyta</taxon>
        <taxon>Embryophyta</taxon>
        <taxon>Tracheophyta</taxon>
        <taxon>Spermatophyta</taxon>
        <taxon>Magnoliopsida</taxon>
        <taxon>eudicotyledons</taxon>
        <taxon>Gunneridae</taxon>
        <taxon>Pentapetalae</taxon>
        <taxon>asterids</taxon>
        <taxon>lamiids</taxon>
        <taxon>Lamiales</taxon>
        <taxon>Bignoniaceae</taxon>
        <taxon>Crescentiina</taxon>
        <taxon>Tabebuia alliance</taxon>
        <taxon>Handroanthus</taxon>
    </lineage>
</organism>
<feature type="domain" description="NB-ARC" evidence="7">
    <location>
        <begin position="131"/>
        <end position="249"/>
    </location>
</feature>
<dbReference type="InterPro" id="IPR042197">
    <property type="entry name" value="Apaf_helical"/>
</dbReference>
<dbReference type="InterPro" id="IPR041118">
    <property type="entry name" value="Rx_N"/>
</dbReference>
<name>A0A2G9GQN6_9LAMI</name>
<dbReference type="STRING" id="429701.A0A2G9GQN6"/>
<evidence type="ECO:0000256" key="5">
    <source>
        <dbReference type="ARBA" id="ARBA00022821"/>
    </source>
</evidence>
<comment type="caution">
    <text evidence="9">The sequence shown here is derived from an EMBL/GenBank/DDBJ whole genome shotgun (WGS) entry which is preliminary data.</text>
</comment>
<keyword evidence="2" id="KW-0433">Leucine-rich repeat</keyword>
<dbReference type="GO" id="GO:0098542">
    <property type="term" value="P:defense response to other organism"/>
    <property type="evidence" value="ECO:0007669"/>
    <property type="project" value="TreeGrafter"/>
</dbReference>
<dbReference type="Proteomes" id="UP000231279">
    <property type="component" value="Unassembled WGS sequence"/>
</dbReference>
<keyword evidence="4" id="KW-0547">Nucleotide-binding</keyword>
<dbReference type="CDD" id="cd14798">
    <property type="entry name" value="RX-CC_like"/>
    <property type="match status" value="1"/>
</dbReference>
<evidence type="ECO:0000313" key="10">
    <source>
        <dbReference type="Proteomes" id="UP000231279"/>
    </source>
</evidence>
<evidence type="ECO:0000256" key="3">
    <source>
        <dbReference type="ARBA" id="ARBA00022737"/>
    </source>
</evidence>
<dbReference type="Gene3D" id="1.10.8.430">
    <property type="entry name" value="Helical domain of apoptotic protease-activating factors"/>
    <property type="match status" value="1"/>
</dbReference>
<dbReference type="GO" id="GO:0043531">
    <property type="term" value="F:ADP binding"/>
    <property type="evidence" value="ECO:0007669"/>
    <property type="project" value="InterPro"/>
</dbReference>
<keyword evidence="5" id="KW-0611">Plant defense</keyword>
<dbReference type="GO" id="GO:0005524">
    <property type="term" value="F:ATP binding"/>
    <property type="evidence" value="ECO:0007669"/>
    <property type="project" value="UniProtKB-KW"/>
</dbReference>
<protein>
    <recommendedName>
        <fullName evidence="11">NB-ARC domain-containing protein</fullName>
    </recommendedName>
</protein>
<proteinExistence type="inferred from homology"/>
<accession>A0A2G9GQN6</accession>
<dbReference type="EMBL" id="NKXS01004048">
    <property type="protein sequence ID" value="PIN07614.1"/>
    <property type="molecule type" value="Genomic_DNA"/>
</dbReference>
<sequence length="358" mass="40987">MADVVVSAVINKAIDMGANMIMEEGSRLDWLDDIEWLKREMKHMQGYLENAEAKKFTNLNVTNLIKDIRDLVHDAEDILDIYCSYQVESDNMDDVSNADPRTTKLHVDDPIIVGFEQDVKELESKLKEHPFVSIVVAVSQEPNITSLVRDVAKQMGVTQTDENMEVNMYTFLQGKRYVVFLDDIWDIKAWDSLRACFPIDSESASRIIITFRNSDVGRYIGGENSLHELHPFDNSKSWELFSKLIMPTNKKFDSELEMIGRQIVQKCGGVPLSIVVLVGMLRERGMSEFCSKCVLHGIGENTSDQHSQILDLSYRDLPTFLKPCFLHFGIFPGVYEFSKSQIIRLWMDEKFIPRVVGE</sequence>
<reference evidence="10" key="1">
    <citation type="journal article" date="2018" name="Gigascience">
        <title>Genome assembly of the Pink Ipe (Handroanthus impetiginosus, Bignoniaceae), a highly valued, ecologically keystone Neotropical timber forest tree.</title>
        <authorList>
            <person name="Silva-Junior O.B."/>
            <person name="Grattapaglia D."/>
            <person name="Novaes E."/>
            <person name="Collevatti R.G."/>
        </authorList>
    </citation>
    <scope>NUCLEOTIDE SEQUENCE [LARGE SCALE GENOMIC DNA]</scope>
    <source>
        <strain evidence="10">cv. UFG-1</strain>
    </source>
</reference>
<dbReference type="InterPro" id="IPR027417">
    <property type="entry name" value="P-loop_NTPase"/>
</dbReference>